<accession>R3TPX6</accession>
<evidence type="ECO:0000313" key="3">
    <source>
        <dbReference type="Proteomes" id="UP000013785"/>
    </source>
</evidence>
<gene>
    <name evidence="2" type="ORF">UC3_02120</name>
</gene>
<dbReference type="PATRIC" id="fig|1158610.3.peg.2115"/>
<proteinExistence type="predicted"/>
<keyword evidence="3" id="KW-1185">Reference proteome</keyword>
<dbReference type="Proteomes" id="UP000013785">
    <property type="component" value="Unassembled WGS sequence"/>
</dbReference>
<dbReference type="eggNOG" id="ENOG5032RPZ">
    <property type="taxonomic scope" value="Bacteria"/>
</dbReference>
<name>R3TPX6_9ENTE</name>
<feature type="transmembrane region" description="Helical" evidence="1">
    <location>
        <begin position="24"/>
        <end position="45"/>
    </location>
</feature>
<dbReference type="InterPro" id="IPR032083">
    <property type="entry name" value="DUF4811"/>
</dbReference>
<dbReference type="RefSeq" id="WP_010768782.1">
    <property type="nucleotide sequence ID" value="NZ_ASWE01000002.1"/>
</dbReference>
<reference evidence="2 3" key="1">
    <citation type="submission" date="2013-02" db="EMBL/GenBank/DDBJ databases">
        <title>The Genome Sequence of Enterococcus phoeniculicola BAA-412.</title>
        <authorList>
            <consortium name="The Broad Institute Genome Sequencing Platform"/>
            <consortium name="The Broad Institute Genome Sequencing Center for Infectious Disease"/>
            <person name="Earl A.M."/>
            <person name="Gilmore M.S."/>
            <person name="Lebreton F."/>
            <person name="Walker B."/>
            <person name="Young S.K."/>
            <person name="Zeng Q."/>
            <person name="Gargeya S."/>
            <person name="Fitzgerald M."/>
            <person name="Haas B."/>
            <person name="Abouelleil A."/>
            <person name="Alvarado L."/>
            <person name="Arachchi H.M."/>
            <person name="Berlin A.M."/>
            <person name="Chapman S.B."/>
            <person name="Dewar J."/>
            <person name="Goldberg J."/>
            <person name="Griggs A."/>
            <person name="Gujja S."/>
            <person name="Hansen M."/>
            <person name="Howarth C."/>
            <person name="Imamovic A."/>
            <person name="Larimer J."/>
            <person name="McCowan C."/>
            <person name="Murphy C."/>
            <person name="Neiman D."/>
            <person name="Pearson M."/>
            <person name="Priest M."/>
            <person name="Roberts A."/>
            <person name="Saif S."/>
            <person name="Shea T."/>
            <person name="Sisk P."/>
            <person name="Sykes S."/>
            <person name="Wortman J."/>
            <person name="Nusbaum C."/>
            <person name="Birren B."/>
        </authorList>
    </citation>
    <scope>NUCLEOTIDE SEQUENCE [LARGE SCALE GENOMIC DNA]</scope>
    <source>
        <strain evidence="2 3">ATCC BAA-412</strain>
    </source>
</reference>
<dbReference type="HOGENOM" id="CLU_096771_0_0_9"/>
<organism evidence="2 3">
    <name type="scientific">Enterococcus phoeniculicola ATCC BAA-412</name>
    <dbReference type="NCBI Taxonomy" id="1158610"/>
    <lineage>
        <taxon>Bacteria</taxon>
        <taxon>Bacillati</taxon>
        <taxon>Bacillota</taxon>
        <taxon>Bacilli</taxon>
        <taxon>Lactobacillales</taxon>
        <taxon>Enterococcaceae</taxon>
        <taxon>Enterococcus</taxon>
    </lineage>
</organism>
<keyword evidence="1" id="KW-0812">Transmembrane</keyword>
<keyword evidence="1" id="KW-0472">Membrane</keyword>
<evidence type="ECO:0000256" key="1">
    <source>
        <dbReference type="SAM" id="Phobius"/>
    </source>
</evidence>
<comment type="caution">
    <text evidence="2">The sequence shown here is derived from an EMBL/GenBank/DDBJ whole genome shotgun (WGS) entry which is preliminary data.</text>
</comment>
<sequence length="234" mass="26260">MILICLVIGVLGFAGLNVFGKTLFHKLLMCLFAVVFIVSGIFVVLNDHNEFGMEKTVEKKQIDLVSSGDKEMLPILLYQPLGDGAEKVYLYRTSDSEELKKTGTDQVTNQVVQSKDDASLTQETTYWVYESNFYQLLFGIADNDHKYANQSNTFSLPDTWQVLSADEAKALGEYMNANKEELSKKAAAYVQEKLAALLTTSPTLSEKEQQEAVQAFTAEFQQQAIKEFLDTLHK</sequence>
<dbReference type="OrthoDB" id="2249491at2"/>
<evidence type="ECO:0000313" key="2">
    <source>
        <dbReference type="EMBL" id="EOL43143.1"/>
    </source>
</evidence>
<evidence type="ECO:0008006" key="4">
    <source>
        <dbReference type="Google" id="ProtNLM"/>
    </source>
</evidence>
<protein>
    <recommendedName>
        <fullName evidence="4">DUF4811 domain-containing protein</fullName>
    </recommendedName>
</protein>
<keyword evidence="1" id="KW-1133">Transmembrane helix</keyword>
<dbReference type="STRING" id="154621.RV11_GL000641"/>
<dbReference type="Pfam" id="PF16069">
    <property type="entry name" value="DUF4811"/>
    <property type="match status" value="1"/>
</dbReference>
<dbReference type="AlphaFoldDB" id="R3TPX6"/>
<dbReference type="EMBL" id="AJAT01000016">
    <property type="protein sequence ID" value="EOL43143.1"/>
    <property type="molecule type" value="Genomic_DNA"/>
</dbReference>